<dbReference type="RefSeq" id="WP_146524042.1">
    <property type="nucleotide sequence ID" value="NZ_SJPV01000001.1"/>
</dbReference>
<organism evidence="2 3">
    <name type="scientific">Novipirellula artificiosorum</name>
    <dbReference type="NCBI Taxonomy" id="2528016"/>
    <lineage>
        <taxon>Bacteria</taxon>
        <taxon>Pseudomonadati</taxon>
        <taxon>Planctomycetota</taxon>
        <taxon>Planctomycetia</taxon>
        <taxon>Pirellulales</taxon>
        <taxon>Pirellulaceae</taxon>
        <taxon>Novipirellula</taxon>
    </lineage>
</organism>
<accession>A0A5C6DZ73</accession>
<dbReference type="OrthoDB" id="1116391at2"/>
<reference evidence="2 3" key="1">
    <citation type="submission" date="2019-02" db="EMBL/GenBank/DDBJ databases">
        <title>Deep-cultivation of Planctomycetes and their phenomic and genomic characterization uncovers novel biology.</title>
        <authorList>
            <person name="Wiegand S."/>
            <person name="Jogler M."/>
            <person name="Boedeker C."/>
            <person name="Pinto D."/>
            <person name="Vollmers J."/>
            <person name="Rivas-Marin E."/>
            <person name="Kohn T."/>
            <person name="Peeters S.H."/>
            <person name="Heuer A."/>
            <person name="Rast P."/>
            <person name="Oberbeckmann S."/>
            <person name="Bunk B."/>
            <person name="Jeske O."/>
            <person name="Meyerdierks A."/>
            <person name="Storesund J.E."/>
            <person name="Kallscheuer N."/>
            <person name="Luecker S."/>
            <person name="Lage O.M."/>
            <person name="Pohl T."/>
            <person name="Merkel B.J."/>
            <person name="Hornburger P."/>
            <person name="Mueller R.-W."/>
            <person name="Bruemmer F."/>
            <person name="Labrenz M."/>
            <person name="Spormann A.M."/>
            <person name="Op Den Camp H."/>
            <person name="Overmann J."/>
            <person name="Amann R."/>
            <person name="Jetten M.S.M."/>
            <person name="Mascher T."/>
            <person name="Medema M.H."/>
            <person name="Devos D.P."/>
            <person name="Kaster A.-K."/>
            <person name="Ovreas L."/>
            <person name="Rohde M."/>
            <person name="Galperin M.Y."/>
            <person name="Jogler C."/>
        </authorList>
    </citation>
    <scope>NUCLEOTIDE SEQUENCE [LARGE SCALE GENOMIC DNA]</scope>
    <source>
        <strain evidence="2 3">Poly41</strain>
    </source>
</reference>
<evidence type="ECO:0000313" key="3">
    <source>
        <dbReference type="Proteomes" id="UP000319143"/>
    </source>
</evidence>
<dbReference type="AlphaFoldDB" id="A0A5C6DZ73"/>
<dbReference type="EMBL" id="SJPV01000001">
    <property type="protein sequence ID" value="TWU41882.1"/>
    <property type="molecule type" value="Genomic_DNA"/>
</dbReference>
<keyword evidence="1" id="KW-1133">Transmembrane helix</keyword>
<dbReference type="Proteomes" id="UP000319143">
    <property type="component" value="Unassembled WGS sequence"/>
</dbReference>
<keyword evidence="1" id="KW-0472">Membrane</keyword>
<proteinExistence type="predicted"/>
<sequence>MSLNELRPIYRNAASIIRAKYSALPGVDKVLNSLEKRLPKEPADPRVHRDLFFEPRIDSQQLSVPLTTAETVAQQLHKFGLLRLWVRVTCPNTEDGEAGTVLETDDSDSFKQLVASSCDHCGAHHEFSWEDCETVFAVNSSLDESEQHFNYASLRSTLPQVSQNGSVPQRFDLSRCESVLNGGQRDARTTREPALIALALQANHSTLDIPPALSAWWNAWVGPLLLISAYLLLIVPIVRYCGQWIGVLVSVVVLVGLFLAIRGQVQAKLAPTVIQRTALWGGLSLATYCVAVGSTGLHINAEAGQNEPWWSKVAFGELSEPLLYSGIAVYAITLLFVFSFDFQRGWFARAKDYGAETNKSEGMTTT</sequence>
<feature type="transmembrane region" description="Helical" evidence="1">
    <location>
        <begin position="321"/>
        <end position="342"/>
    </location>
</feature>
<evidence type="ECO:0000313" key="2">
    <source>
        <dbReference type="EMBL" id="TWU41882.1"/>
    </source>
</evidence>
<feature type="transmembrane region" description="Helical" evidence="1">
    <location>
        <begin position="244"/>
        <end position="265"/>
    </location>
</feature>
<feature type="transmembrane region" description="Helical" evidence="1">
    <location>
        <begin position="277"/>
        <end position="301"/>
    </location>
</feature>
<name>A0A5C6DZ73_9BACT</name>
<feature type="transmembrane region" description="Helical" evidence="1">
    <location>
        <begin position="215"/>
        <end position="238"/>
    </location>
</feature>
<comment type="caution">
    <text evidence="2">The sequence shown here is derived from an EMBL/GenBank/DDBJ whole genome shotgun (WGS) entry which is preliminary data.</text>
</comment>
<evidence type="ECO:0000256" key="1">
    <source>
        <dbReference type="SAM" id="Phobius"/>
    </source>
</evidence>
<gene>
    <name evidence="2" type="ORF">Poly41_01750</name>
</gene>
<keyword evidence="1" id="KW-0812">Transmembrane</keyword>
<keyword evidence="3" id="KW-1185">Reference proteome</keyword>
<protein>
    <submittedName>
        <fullName evidence="2">Uncharacterized protein</fullName>
    </submittedName>
</protein>